<reference evidence="1 2" key="1">
    <citation type="journal article" date="2015" name="Nature">
        <title>rRNA introns, odd ribosomes, and small enigmatic genomes across a large radiation of phyla.</title>
        <authorList>
            <person name="Brown C.T."/>
            <person name="Hug L.A."/>
            <person name="Thomas B.C."/>
            <person name="Sharon I."/>
            <person name="Castelle C.J."/>
            <person name="Singh A."/>
            <person name="Wilkins M.J."/>
            <person name="Williams K.H."/>
            <person name="Banfield J.F."/>
        </authorList>
    </citation>
    <scope>NUCLEOTIDE SEQUENCE [LARGE SCALE GENOMIC DNA]</scope>
</reference>
<dbReference type="STRING" id="1618574.UT24_C0015G0044"/>
<proteinExistence type="predicted"/>
<sequence length="84" mass="9862">MDDWRKDYSDDDLEGFDAFAEILTQLLNGEKNPAEFEIKFDNDCLYCWPTDDDADEDKFVSFDYSPDCFFYMWLQSKGLNVGSV</sequence>
<dbReference type="AlphaFoldDB" id="A0A0G0MIP8"/>
<gene>
    <name evidence="1" type="ORF">UT24_C0015G0044</name>
</gene>
<name>A0A0G0MIP8_9BACT</name>
<accession>A0A0G0MIP8</accession>
<evidence type="ECO:0000313" key="1">
    <source>
        <dbReference type="EMBL" id="KKR00236.1"/>
    </source>
</evidence>
<protein>
    <submittedName>
        <fullName evidence="1">Uncharacterized protein</fullName>
    </submittedName>
</protein>
<evidence type="ECO:0000313" key="2">
    <source>
        <dbReference type="Proteomes" id="UP000033881"/>
    </source>
</evidence>
<organism evidence="1 2">
    <name type="scientific">Candidatus Woesebacteria bacterium GW2011_GWB1_39_12</name>
    <dbReference type="NCBI Taxonomy" id="1618574"/>
    <lineage>
        <taxon>Bacteria</taxon>
        <taxon>Candidatus Woeseibacteriota</taxon>
    </lineage>
</organism>
<dbReference type="EMBL" id="LBWB01000015">
    <property type="protein sequence ID" value="KKR00236.1"/>
    <property type="molecule type" value="Genomic_DNA"/>
</dbReference>
<comment type="caution">
    <text evidence="1">The sequence shown here is derived from an EMBL/GenBank/DDBJ whole genome shotgun (WGS) entry which is preliminary data.</text>
</comment>
<dbReference type="Proteomes" id="UP000033881">
    <property type="component" value="Unassembled WGS sequence"/>
</dbReference>